<feature type="domain" description="TORTIFOLIA1/SINE1-2 N-terminal" evidence="3">
    <location>
        <begin position="12"/>
        <end position="286"/>
    </location>
</feature>
<dbReference type="InterPro" id="IPR011989">
    <property type="entry name" value="ARM-like"/>
</dbReference>
<evidence type="ECO:0000259" key="3">
    <source>
        <dbReference type="Pfam" id="PF24714"/>
    </source>
</evidence>
<dbReference type="Pfam" id="PF24714">
    <property type="entry name" value="TOR1L1_N"/>
    <property type="match status" value="1"/>
</dbReference>
<dbReference type="InterPro" id="IPR016024">
    <property type="entry name" value="ARM-type_fold"/>
</dbReference>
<dbReference type="InterPro" id="IPR033337">
    <property type="entry name" value="TORTIFOLIA1/SINE1-2"/>
</dbReference>
<dbReference type="Proteomes" id="UP001153076">
    <property type="component" value="Unassembled WGS sequence"/>
</dbReference>
<sequence>MTHYKKPATSPDLRQRVYTCIDKLSDRATLSQASSELEFMAKNLPSDSLSTFLTCILSVDSSSKSPVRVQSLNLLSLLANNHHASLSTHLPKILPFLLRRLRDSDSAVRTACISAASALSPVGFSSLFSSLLGAVLSEQDGNAQIGSCLCLKAAVDAAAVVDVSDEAELRRVLPKMVKMVRGDGFKAKAALLGLMASVVAVNEGGVVNGRGGLVGSVVGCAVEMLSCEDWAARKAAAEVLETVALAAERESATEFKRFCVSSLESRRFDKVKITRETMNRALEAWRVLPGGTAEDLLFSRSNSSFSKGGVSPSVSRRSSFAGIETPKPKKTMTKTRSSLSDGLMSCASPSISSNTSHIVGLETPQRKNTISKSRSSLSDDSTITDSSSVSKSSHDVGFETLQSKKPISKSRSSLPNDLAATAKKKTSTARNSDSKLSTWKVEIAKAESEDDAQSKCKSADVDTAEERVQEFIGFRSGSRAASYLEEDESKGLVLGGRGSEEVGESNADVEDISLIREQLLQIERQQSNLLDLLQRFMGNSQNGIDSLETRVTGLERALDEISYDLAVQSGRIPKNDSAGSTCCPSTEFLSPKFWRKTEGRSSASKTTYSSSVPNKGDSNLETVHGDGHWFQEQNEGAMKTMKSISQSAHRGRTCSPRSLDVASIATFITPVVKGV</sequence>
<dbReference type="GO" id="GO:0005874">
    <property type="term" value="C:microtubule"/>
    <property type="evidence" value="ECO:0007669"/>
    <property type="project" value="InterPro"/>
</dbReference>
<dbReference type="SUPFAM" id="SSF48371">
    <property type="entry name" value="ARM repeat"/>
    <property type="match status" value="1"/>
</dbReference>
<dbReference type="InterPro" id="IPR057600">
    <property type="entry name" value="TORTIFOLIA1/SINE1-2_N"/>
</dbReference>
<dbReference type="InterPro" id="IPR021133">
    <property type="entry name" value="HEAT_type_2"/>
</dbReference>
<dbReference type="Gene3D" id="1.25.10.10">
    <property type="entry name" value="Leucine-rich Repeat Variant"/>
    <property type="match status" value="1"/>
</dbReference>
<name>A0A9Q1KAN9_9CARY</name>
<dbReference type="PANTHER" id="PTHR31355:SF8">
    <property type="entry name" value="TORTIFOLIA1-LIKE PROTEIN 3"/>
    <property type="match status" value="1"/>
</dbReference>
<dbReference type="PANTHER" id="PTHR31355">
    <property type="entry name" value="MICROTUBULE-ASSOCIATED PROTEIN TORTIFOLIA1"/>
    <property type="match status" value="1"/>
</dbReference>
<feature type="compositionally biased region" description="Low complexity" evidence="2">
    <location>
        <begin position="306"/>
        <end position="319"/>
    </location>
</feature>
<feature type="compositionally biased region" description="Low complexity" evidence="2">
    <location>
        <begin position="370"/>
        <end position="391"/>
    </location>
</feature>
<dbReference type="PROSITE" id="PS50077">
    <property type="entry name" value="HEAT_REPEAT"/>
    <property type="match status" value="1"/>
</dbReference>
<dbReference type="AlphaFoldDB" id="A0A9Q1KAN9"/>
<dbReference type="OrthoDB" id="1904066at2759"/>
<feature type="compositionally biased region" description="Polar residues" evidence="2">
    <location>
        <begin position="347"/>
        <end position="357"/>
    </location>
</feature>
<proteinExistence type="predicted"/>
<evidence type="ECO:0000256" key="1">
    <source>
        <dbReference type="PROSITE-ProRule" id="PRU00103"/>
    </source>
</evidence>
<feature type="region of interest" description="Disordered" evidence="2">
    <location>
        <begin position="306"/>
        <end position="433"/>
    </location>
</feature>
<dbReference type="GO" id="GO:0008017">
    <property type="term" value="F:microtubule binding"/>
    <property type="evidence" value="ECO:0007669"/>
    <property type="project" value="InterPro"/>
</dbReference>
<evidence type="ECO:0000256" key="2">
    <source>
        <dbReference type="SAM" id="MobiDB-lite"/>
    </source>
</evidence>
<evidence type="ECO:0000313" key="4">
    <source>
        <dbReference type="EMBL" id="KAJ8439479.1"/>
    </source>
</evidence>
<organism evidence="4 5">
    <name type="scientific">Carnegiea gigantea</name>
    <dbReference type="NCBI Taxonomy" id="171969"/>
    <lineage>
        <taxon>Eukaryota</taxon>
        <taxon>Viridiplantae</taxon>
        <taxon>Streptophyta</taxon>
        <taxon>Embryophyta</taxon>
        <taxon>Tracheophyta</taxon>
        <taxon>Spermatophyta</taxon>
        <taxon>Magnoliopsida</taxon>
        <taxon>eudicotyledons</taxon>
        <taxon>Gunneridae</taxon>
        <taxon>Pentapetalae</taxon>
        <taxon>Caryophyllales</taxon>
        <taxon>Cactineae</taxon>
        <taxon>Cactaceae</taxon>
        <taxon>Cactoideae</taxon>
        <taxon>Echinocereeae</taxon>
        <taxon>Carnegiea</taxon>
    </lineage>
</organism>
<feature type="compositionally biased region" description="Polar residues" evidence="2">
    <location>
        <begin position="400"/>
        <end position="415"/>
    </location>
</feature>
<feature type="repeat" description="HEAT" evidence="1">
    <location>
        <begin position="93"/>
        <end position="131"/>
    </location>
</feature>
<protein>
    <recommendedName>
        <fullName evidence="3">TORTIFOLIA1/SINE1-2 N-terminal domain-containing protein</fullName>
    </recommendedName>
</protein>
<comment type="caution">
    <text evidence="4">The sequence shown here is derived from an EMBL/GenBank/DDBJ whole genome shotgun (WGS) entry which is preliminary data.</text>
</comment>
<gene>
    <name evidence="4" type="ORF">Cgig2_006996</name>
</gene>
<reference evidence="4" key="1">
    <citation type="submission" date="2022-04" db="EMBL/GenBank/DDBJ databases">
        <title>Carnegiea gigantea Genome sequencing and assembly v2.</title>
        <authorList>
            <person name="Copetti D."/>
            <person name="Sanderson M.J."/>
            <person name="Burquez A."/>
            <person name="Wojciechowski M.F."/>
        </authorList>
    </citation>
    <scope>NUCLEOTIDE SEQUENCE</scope>
    <source>
        <strain evidence="4">SGP5-SGP5p</strain>
        <tissue evidence="4">Aerial part</tissue>
    </source>
</reference>
<evidence type="ECO:0000313" key="5">
    <source>
        <dbReference type="Proteomes" id="UP001153076"/>
    </source>
</evidence>
<keyword evidence="5" id="KW-1185">Reference proteome</keyword>
<dbReference type="EMBL" id="JAKOGI010000217">
    <property type="protein sequence ID" value="KAJ8439479.1"/>
    <property type="molecule type" value="Genomic_DNA"/>
</dbReference>
<accession>A0A9Q1KAN9</accession>